<dbReference type="PANTHER" id="PTHR12121">
    <property type="entry name" value="CARBON CATABOLITE REPRESSOR PROTEIN 4"/>
    <property type="match status" value="1"/>
</dbReference>
<accession>A0A6P6Y9H6</accession>
<protein>
    <submittedName>
        <fullName evidence="3">Carbon catabolite repressor protein 4 homolog 1-like</fullName>
    </submittedName>
</protein>
<dbReference type="SUPFAM" id="SSF56219">
    <property type="entry name" value="DNase I-like"/>
    <property type="match status" value="1"/>
</dbReference>
<evidence type="ECO:0000313" key="3">
    <source>
        <dbReference type="RefSeq" id="XP_027202103.1"/>
    </source>
</evidence>
<proteinExistence type="predicted"/>
<dbReference type="FunCoup" id="A0A6P6Y9H6">
    <property type="interactions" value="1761"/>
</dbReference>
<dbReference type="InterPro" id="IPR005135">
    <property type="entry name" value="Endo/exonuclease/phosphatase"/>
</dbReference>
<evidence type="ECO:0000259" key="1">
    <source>
        <dbReference type="Pfam" id="PF03372"/>
    </source>
</evidence>
<reference evidence="3" key="1">
    <citation type="submission" date="2025-08" db="UniProtKB">
        <authorList>
            <consortium name="RefSeq"/>
        </authorList>
    </citation>
    <scope>IDENTIFICATION</scope>
    <source>
        <strain evidence="3">Airmid</strain>
    </source>
</reference>
<dbReference type="PANTHER" id="PTHR12121:SF34">
    <property type="entry name" value="PROTEIN ANGEL"/>
    <property type="match status" value="1"/>
</dbReference>
<dbReference type="InterPro" id="IPR050410">
    <property type="entry name" value="CCR4/nocturin_mRNA_transcr"/>
</dbReference>
<gene>
    <name evidence="3" type="primary">LOC113796056</name>
</gene>
<dbReference type="Gene3D" id="3.60.10.10">
    <property type="entry name" value="Endonuclease/exonuclease/phosphatase"/>
    <property type="match status" value="1"/>
</dbReference>
<dbReference type="InParanoid" id="A0A6P6Y9H6"/>
<dbReference type="RefSeq" id="XP_027202103.1">
    <property type="nucleotide sequence ID" value="XM_027346302.1"/>
</dbReference>
<evidence type="ECO:0000313" key="2">
    <source>
        <dbReference type="Proteomes" id="UP000515146"/>
    </source>
</evidence>
<sequence>MTWNVLAEIYATVKAFPHAEPNILNWNFRRERILAEIISYNPDIICLQEIQGDHFEEFFAPALLQRGYEGLYKQKTTKLFCGGGKYKPGKFVCDGCATFFKTPMFTLLDHFGIEFARVLPTNFKNKMTDKRISKDNVALVLCLEYNGTYNMQTNSTNSVLVVANTHIIANPDAPDIKIWQANALTSVLTQYLIQAGKYICGKTASITQPALIICGDFNSTPESAVYELIVTGQCRQNHPDFTNSQSYTWLEDVKLGHGLKLISSYSLANAIRICAPANYPSSEYEPEFTNYTQMYIACLDYIFFDQSMLQVTATLELVSELELLEEAHNLQASDWALPSAQRPSDHLPLLTRFEWKH</sequence>
<dbReference type="KEGG" id="dpte:113796056"/>
<dbReference type="Proteomes" id="UP000515146">
    <property type="component" value="Unplaced"/>
</dbReference>
<feature type="domain" description="Endonuclease/exonuclease/phosphatase" evidence="1">
    <location>
        <begin position="1"/>
        <end position="346"/>
    </location>
</feature>
<name>A0A6P6Y9H6_DERPT</name>
<dbReference type="OMA" id="ICAPANY"/>
<dbReference type="Pfam" id="PF03372">
    <property type="entry name" value="Exo_endo_phos"/>
    <property type="match status" value="1"/>
</dbReference>
<organism evidence="2 3">
    <name type="scientific">Dermatophagoides pteronyssinus</name>
    <name type="common">European house dust mite</name>
    <dbReference type="NCBI Taxonomy" id="6956"/>
    <lineage>
        <taxon>Eukaryota</taxon>
        <taxon>Metazoa</taxon>
        <taxon>Ecdysozoa</taxon>
        <taxon>Arthropoda</taxon>
        <taxon>Chelicerata</taxon>
        <taxon>Arachnida</taxon>
        <taxon>Acari</taxon>
        <taxon>Acariformes</taxon>
        <taxon>Sarcoptiformes</taxon>
        <taxon>Astigmata</taxon>
        <taxon>Psoroptidia</taxon>
        <taxon>Analgoidea</taxon>
        <taxon>Pyroglyphidae</taxon>
        <taxon>Dermatophagoidinae</taxon>
        <taxon>Dermatophagoides</taxon>
    </lineage>
</organism>
<dbReference type="GO" id="GO:0000175">
    <property type="term" value="F:3'-5'-RNA exonuclease activity"/>
    <property type="evidence" value="ECO:0007669"/>
    <property type="project" value="TreeGrafter"/>
</dbReference>
<keyword evidence="2" id="KW-1185">Reference proteome</keyword>
<dbReference type="AlphaFoldDB" id="A0A6P6Y9H6"/>
<dbReference type="InterPro" id="IPR036691">
    <property type="entry name" value="Endo/exonu/phosph_ase_sf"/>
</dbReference>
<dbReference type="OrthoDB" id="10253982at2759"/>